<dbReference type="Pfam" id="PF00359">
    <property type="entry name" value="PTS_EIIA_2"/>
    <property type="match status" value="1"/>
</dbReference>
<proteinExistence type="predicted"/>
<name>A0A1L8R7D7_9ENTE</name>
<dbReference type="SUPFAM" id="SSF55804">
    <property type="entry name" value="Phoshotransferase/anion transport protein"/>
    <property type="match status" value="1"/>
</dbReference>
<dbReference type="CDD" id="cd00211">
    <property type="entry name" value="PTS_IIA_fru"/>
    <property type="match status" value="1"/>
</dbReference>
<evidence type="ECO:0000259" key="1">
    <source>
        <dbReference type="PROSITE" id="PS51094"/>
    </source>
</evidence>
<dbReference type="AlphaFoldDB" id="A0A1L8R7D7"/>
<dbReference type="PANTHER" id="PTHR47738:SF3">
    <property type="entry name" value="PHOSPHOTRANSFERASE SYSTEM MANNITOL_FRUCTOSE-SPECIFIC IIA DOMAIN CONTAINING PROTEIN"/>
    <property type="match status" value="1"/>
</dbReference>
<organism evidence="2 3">
    <name type="scientific">Enterococcus canintestini</name>
    <dbReference type="NCBI Taxonomy" id="317010"/>
    <lineage>
        <taxon>Bacteria</taxon>
        <taxon>Bacillati</taxon>
        <taxon>Bacillota</taxon>
        <taxon>Bacilli</taxon>
        <taxon>Lactobacillales</taxon>
        <taxon>Enterococcaceae</taxon>
        <taxon>Enterococcus</taxon>
    </lineage>
</organism>
<protein>
    <recommendedName>
        <fullName evidence="1">PTS EIIA type-2 domain-containing protein</fullName>
    </recommendedName>
</protein>
<evidence type="ECO:0000313" key="3">
    <source>
        <dbReference type="Proteomes" id="UP000182835"/>
    </source>
</evidence>
<gene>
    <name evidence="2" type="ORF">RU96_GL001985</name>
</gene>
<dbReference type="InterPro" id="IPR016152">
    <property type="entry name" value="PTrfase/Anion_transptr"/>
</dbReference>
<evidence type="ECO:0000313" key="2">
    <source>
        <dbReference type="EMBL" id="OJG15680.1"/>
    </source>
</evidence>
<comment type="caution">
    <text evidence="2">The sequence shown here is derived from an EMBL/GenBank/DDBJ whole genome shotgun (WGS) entry which is preliminary data.</text>
</comment>
<dbReference type="STRING" id="317010.RU96_GL001985"/>
<reference evidence="2 3" key="1">
    <citation type="submission" date="2014-12" db="EMBL/GenBank/DDBJ databases">
        <title>Draft genome sequences of 29 type strains of Enterococci.</title>
        <authorList>
            <person name="Zhong Z."/>
            <person name="Sun Z."/>
            <person name="Liu W."/>
            <person name="Zhang W."/>
            <person name="Zhang H."/>
        </authorList>
    </citation>
    <scope>NUCLEOTIDE SEQUENCE [LARGE SCALE GENOMIC DNA]</scope>
    <source>
        <strain evidence="2 3">DSM 21207</strain>
    </source>
</reference>
<dbReference type="InterPro" id="IPR002178">
    <property type="entry name" value="PTS_EIIA_type-2_dom"/>
</dbReference>
<accession>A0A1L8R7D7</accession>
<dbReference type="PROSITE" id="PS51094">
    <property type="entry name" value="PTS_EIIA_TYPE_2"/>
    <property type="match status" value="1"/>
</dbReference>
<dbReference type="InterPro" id="IPR051541">
    <property type="entry name" value="PTS_SugarTrans_NitroReg"/>
</dbReference>
<sequence length="147" mass="16561">MENIFVNLDVGSFDELIQNIAQPLYKSNDVTEEFAEQVVLREQHFPTGLPTEPFGVAIPHTDAKYVNHNKVTIATLKNPIQMEVMGGMDDSKIDTSIIFLLALGQSNKQLNILQKLMKVLPDEDLLYRIKTGTTEEIYQIAKNEIGL</sequence>
<dbReference type="PANTHER" id="PTHR47738">
    <property type="entry name" value="PTS SYSTEM FRUCTOSE-LIKE EIIA COMPONENT-RELATED"/>
    <property type="match status" value="1"/>
</dbReference>
<feature type="domain" description="PTS EIIA type-2" evidence="1">
    <location>
        <begin position="1"/>
        <end position="144"/>
    </location>
</feature>
<dbReference type="EMBL" id="JXKG01000005">
    <property type="protein sequence ID" value="OJG15680.1"/>
    <property type="molecule type" value="Genomic_DNA"/>
</dbReference>
<dbReference type="Proteomes" id="UP000182835">
    <property type="component" value="Unassembled WGS sequence"/>
</dbReference>
<dbReference type="Gene3D" id="3.40.930.10">
    <property type="entry name" value="Mannitol-specific EII, Chain A"/>
    <property type="match status" value="1"/>
</dbReference>